<evidence type="ECO:0000313" key="2">
    <source>
        <dbReference type="EMBL" id="MDX8480920.1"/>
    </source>
</evidence>
<organism evidence="2 3">
    <name type="scientific">Mesorhizobium album</name>
    <dbReference type="NCBI Taxonomy" id="3072314"/>
    <lineage>
        <taxon>Bacteria</taxon>
        <taxon>Pseudomonadati</taxon>
        <taxon>Pseudomonadota</taxon>
        <taxon>Alphaproteobacteria</taxon>
        <taxon>Hyphomicrobiales</taxon>
        <taxon>Phyllobacteriaceae</taxon>
        <taxon>Mesorhizobium</taxon>
    </lineage>
</organism>
<dbReference type="RefSeq" id="WP_320222781.1">
    <property type="nucleotide sequence ID" value="NZ_JAVIIW010000025.1"/>
</dbReference>
<reference evidence="2 3" key="1">
    <citation type="submission" date="2023-08" db="EMBL/GenBank/DDBJ databases">
        <title>Implementing the SeqCode for naming new Mesorhizobium species isolated from Vachellia karroo root nodules.</title>
        <authorList>
            <person name="Van Lill M."/>
        </authorList>
    </citation>
    <scope>NUCLEOTIDE SEQUENCE [LARGE SCALE GENOMIC DNA]</scope>
    <source>
        <strain evidence="2 3">VK24D</strain>
    </source>
</reference>
<evidence type="ECO:0000256" key="1">
    <source>
        <dbReference type="SAM" id="MobiDB-lite"/>
    </source>
</evidence>
<sequence>MDFTADVLHRLEKNAKAAAGVSKKVADKELKKIGILTPKGKLASPYRNEKPKARPKAKVA</sequence>
<proteinExistence type="predicted"/>
<comment type="caution">
    <text evidence="2">The sequence shown here is derived from an EMBL/GenBank/DDBJ whole genome shotgun (WGS) entry which is preliminary data.</text>
</comment>
<gene>
    <name evidence="2" type="ORF">RFN28_21035</name>
</gene>
<feature type="region of interest" description="Disordered" evidence="1">
    <location>
        <begin position="40"/>
        <end position="60"/>
    </location>
</feature>
<accession>A0ABU4Y495</accession>
<name>A0ABU4Y495_9HYPH</name>
<evidence type="ECO:0000313" key="3">
    <source>
        <dbReference type="Proteomes" id="UP001287059"/>
    </source>
</evidence>
<dbReference type="EMBL" id="JAVIIW010000025">
    <property type="protein sequence ID" value="MDX8480920.1"/>
    <property type="molecule type" value="Genomic_DNA"/>
</dbReference>
<keyword evidence="3" id="KW-1185">Reference proteome</keyword>
<protein>
    <submittedName>
        <fullName evidence="2">Uncharacterized protein</fullName>
    </submittedName>
</protein>
<dbReference type="Proteomes" id="UP001287059">
    <property type="component" value="Unassembled WGS sequence"/>
</dbReference>